<organism evidence="2 3">
    <name type="scientific">Desulfuromonas soudanensis</name>
    <dbReference type="NCBI Taxonomy" id="1603606"/>
    <lineage>
        <taxon>Bacteria</taxon>
        <taxon>Pseudomonadati</taxon>
        <taxon>Thermodesulfobacteriota</taxon>
        <taxon>Desulfuromonadia</taxon>
        <taxon>Desulfuromonadales</taxon>
        <taxon>Desulfuromonadaceae</taxon>
        <taxon>Desulfuromonas</taxon>
    </lineage>
</organism>
<feature type="region of interest" description="Disordered" evidence="1">
    <location>
        <begin position="42"/>
        <end position="65"/>
    </location>
</feature>
<evidence type="ECO:0000256" key="1">
    <source>
        <dbReference type="SAM" id="MobiDB-lite"/>
    </source>
</evidence>
<evidence type="ECO:0008006" key="4">
    <source>
        <dbReference type="Google" id="ProtNLM"/>
    </source>
</evidence>
<reference evidence="2 3" key="1">
    <citation type="submission" date="2015-07" db="EMBL/GenBank/DDBJ databases">
        <title>Isolation and Genomic Characterization of a Novel Halophilic Metal-Reducing Deltaproteobacterium from the Deep Subsurface.</title>
        <authorList>
            <person name="Badalamenti J.P."/>
            <person name="Summers Z.M."/>
            <person name="Gralnick J.A."/>
            <person name="Bond D.R."/>
        </authorList>
    </citation>
    <scope>NUCLEOTIDE SEQUENCE [LARGE SCALE GENOMIC DNA]</scope>
    <source>
        <strain evidence="2 3">WTL</strain>
    </source>
</reference>
<dbReference type="STRING" id="1603606.DSOUD_0868"/>
<evidence type="ECO:0000313" key="3">
    <source>
        <dbReference type="Proteomes" id="UP000057158"/>
    </source>
</evidence>
<dbReference type="EMBL" id="CP010802">
    <property type="protein sequence ID" value="ALC15655.1"/>
    <property type="molecule type" value="Genomic_DNA"/>
</dbReference>
<protein>
    <recommendedName>
        <fullName evidence="4">DUF2635 domain-containing protein</fullName>
    </recommendedName>
</protein>
<dbReference type="PATRIC" id="fig|1603606.3.peg.953"/>
<dbReference type="Proteomes" id="UP000057158">
    <property type="component" value="Chromosome"/>
</dbReference>
<gene>
    <name evidence="2" type="ORF">DSOUD_0868</name>
</gene>
<dbReference type="AlphaFoldDB" id="A0A0M4D7V7"/>
<accession>A0A0M4D7V7</accession>
<dbReference type="KEGG" id="des:DSOUD_0868"/>
<name>A0A0M4D7V7_9BACT</name>
<dbReference type="RefSeq" id="WP_198300362.1">
    <property type="nucleotide sequence ID" value="NZ_CP010802.1"/>
</dbReference>
<sequence>MKAKAAPGLKVPKEGKPREYITDAKTLDLPDTAYYRRLVRDGSLVEETDKPAAPSPDAAKKGGKV</sequence>
<evidence type="ECO:0000313" key="2">
    <source>
        <dbReference type="EMBL" id="ALC15655.1"/>
    </source>
</evidence>
<proteinExistence type="predicted"/>
<keyword evidence="3" id="KW-1185">Reference proteome</keyword>